<dbReference type="EMBL" id="CZQE01000002">
    <property type="protein sequence ID" value="CUS43055.1"/>
    <property type="molecule type" value="Genomic_DNA"/>
</dbReference>
<evidence type="ECO:0008006" key="2">
    <source>
        <dbReference type="Google" id="ProtNLM"/>
    </source>
</evidence>
<name>A0A160TEG6_9ZZZZ</name>
<protein>
    <recommendedName>
        <fullName evidence="2">VOC domain-containing protein</fullName>
    </recommendedName>
</protein>
<sequence>MIFHVSIDADNPRHVAEVVAELWGGQATPFPPVIAGSWVAMAGDERNTIIEVYPRGTELVPADGDADSYGVIGSADRRSATHVAIATHMGATEVFAIAEREGWPAKYRKRGGAFGVIEFWVEGSRMIEVLTPVMQGEYLGAMTVGNWNAMLASAVVGQ</sequence>
<gene>
    <name evidence="1" type="ORF">MGWOODY_Smn3322</name>
</gene>
<accession>A0A160TEG6</accession>
<proteinExistence type="predicted"/>
<dbReference type="AlphaFoldDB" id="A0A160TEG6"/>
<organism evidence="1">
    <name type="scientific">hydrothermal vent metagenome</name>
    <dbReference type="NCBI Taxonomy" id="652676"/>
    <lineage>
        <taxon>unclassified sequences</taxon>
        <taxon>metagenomes</taxon>
        <taxon>ecological metagenomes</taxon>
    </lineage>
</organism>
<reference evidence="1" key="1">
    <citation type="submission" date="2015-10" db="EMBL/GenBank/DDBJ databases">
        <authorList>
            <person name="Gilbert D.G."/>
        </authorList>
    </citation>
    <scope>NUCLEOTIDE SEQUENCE</scope>
</reference>
<evidence type="ECO:0000313" key="1">
    <source>
        <dbReference type="EMBL" id="CUS43055.1"/>
    </source>
</evidence>